<proteinExistence type="predicted"/>
<evidence type="ECO:0000313" key="2">
    <source>
        <dbReference type="EMBL" id="KAK0619539.1"/>
    </source>
</evidence>
<reference evidence="2" key="1">
    <citation type="submission" date="2023-06" db="EMBL/GenBank/DDBJ databases">
        <title>Genome-scale phylogeny and comparative genomics of the fungal order Sordariales.</title>
        <authorList>
            <consortium name="Lawrence Berkeley National Laboratory"/>
            <person name="Hensen N."/>
            <person name="Bonometti L."/>
            <person name="Westerberg I."/>
            <person name="Brannstrom I.O."/>
            <person name="Guillou S."/>
            <person name="Cros-Aarteil S."/>
            <person name="Calhoun S."/>
            <person name="Haridas S."/>
            <person name="Kuo A."/>
            <person name="Mondo S."/>
            <person name="Pangilinan J."/>
            <person name="Riley R."/>
            <person name="Labutti K."/>
            <person name="Andreopoulos B."/>
            <person name="Lipzen A."/>
            <person name="Chen C."/>
            <person name="Yanf M."/>
            <person name="Daum C."/>
            <person name="Ng V."/>
            <person name="Clum A."/>
            <person name="Steindorff A."/>
            <person name="Ohm R."/>
            <person name="Martin F."/>
            <person name="Silar P."/>
            <person name="Natvig D."/>
            <person name="Lalanne C."/>
            <person name="Gautier V."/>
            <person name="Ament-Velasquez S.L."/>
            <person name="Kruys A."/>
            <person name="Hutchinson M.I."/>
            <person name="Powell A.J."/>
            <person name="Barry K."/>
            <person name="Miller A.N."/>
            <person name="Grigoriev I.V."/>
            <person name="Debuchy R."/>
            <person name="Gladieux P."/>
            <person name="Thoren M.H."/>
            <person name="Johannesson H."/>
        </authorList>
    </citation>
    <scope>NUCLEOTIDE SEQUENCE</scope>
    <source>
        <strain evidence="2">CBS 606.72</strain>
    </source>
</reference>
<accession>A0AA39WQ50</accession>
<feature type="signal peptide" evidence="1">
    <location>
        <begin position="1"/>
        <end position="17"/>
    </location>
</feature>
<evidence type="ECO:0000313" key="3">
    <source>
        <dbReference type="Proteomes" id="UP001175000"/>
    </source>
</evidence>
<dbReference type="AlphaFoldDB" id="A0AA39WQ50"/>
<gene>
    <name evidence="2" type="ORF">B0T14DRAFT_566378</name>
</gene>
<feature type="chain" id="PRO_5041404374" evidence="1">
    <location>
        <begin position="18"/>
        <end position="250"/>
    </location>
</feature>
<name>A0AA39WQ50_9PEZI</name>
<protein>
    <submittedName>
        <fullName evidence="2">Uncharacterized protein</fullName>
    </submittedName>
</protein>
<sequence>MHSFQPLVVAFFPLVWALATGPDLIMELNIIHQQTTLNSRVSTTAWTSDWSQVLGHSCSASLSSGPFEHMAIHFNVDETGLGSVLLGTSSHPIQGLNKSEQVECSSMYGEVESAVKCTVTMANLDCGDGTCSAEHLHAESFTISVTASASAHGWIDGGFEVQKSVETGTSNSCNAERNERVCVWKKINRTSYQVQNMQLNQCTGAQPRGGPFTMVSPNRNQPSTNFYCVRNQFCREMGAQYEEEATPGKP</sequence>
<keyword evidence="1" id="KW-0732">Signal</keyword>
<dbReference type="EMBL" id="JAULSU010000004">
    <property type="protein sequence ID" value="KAK0619539.1"/>
    <property type="molecule type" value="Genomic_DNA"/>
</dbReference>
<evidence type="ECO:0000256" key="1">
    <source>
        <dbReference type="SAM" id="SignalP"/>
    </source>
</evidence>
<keyword evidence="3" id="KW-1185">Reference proteome</keyword>
<organism evidence="2 3">
    <name type="scientific">Immersiella caudata</name>
    <dbReference type="NCBI Taxonomy" id="314043"/>
    <lineage>
        <taxon>Eukaryota</taxon>
        <taxon>Fungi</taxon>
        <taxon>Dikarya</taxon>
        <taxon>Ascomycota</taxon>
        <taxon>Pezizomycotina</taxon>
        <taxon>Sordariomycetes</taxon>
        <taxon>Sordariomycetidae</taxon>
        <taxon>Sordariales</taxon>
        <taxon>Lasiosphaeriaceae</taxon>
        <taxon>Immersiella</taxon>
    </lineage>
</organism>
<comment type="caution">
    <text evidence="2">The sequence shown here is derived from an EMBL/GenBank/DDBJ whole genome shotgun (WGS) entry which is preliminary data.</text>
</comment>
<dbReference type="Proteomes" id="UP001175000">
    <property type="component" value="Unassembled WGS sequence"/>
</dbReference>